<dbReference type="PANTHER" id="PTHR46401:SF2">
    <property type="entry name" value="GLYCOSYLTRANSFERASE WBBK-RELATED"/>
    <property type="match status" value="1"/>
</dbReference>
<dbReference type="Gene3D" id="3.40.50.2000">
    <property type="entry name" value="Glycogen Phosphorylase B"/>
    <property type="match status" value="2"/>
</dbReference>
<evidence type="ECO:0000313" key="3">
    <source>
        <dbReference type="EMBL" id="TFB14170.1"/>
    </source>
</evidence>
<organism evidence="3 4">
    <name type="scientific">Filobacillus milosensis</name>
    <dbReference type="NCBI Taxonomy" id="94137"/>
    <lineage>
        <taxon>Bacteria</taxon>
        <taxon>Bacillati</taxon>
        <taxon>Bacillota</taxon>
        <taxon>Bacilli</taxon>
        <taxon>Bacillales</taxon>
        <taxon>Bacillaceae</taxon>
        <taxon>Filobacillus</taxon>
    </lineage>
</organism>
<dbReference type="RefSeq" id="WP_134341115.1">
    <property type="nucleotide sequence ID" value="NZ_SOPW01000018.1"/>
</dbReference>
<evidence type="ECO:0000313" key="4">
    <source>
        <dbReference type="Proteomes" id="UP000297975"/>
    </source>
</evidence>
<dbReference type="CDD" id="cd03794">
    <property type="entry name" value="GT4_WbuB-like"/>
    <property type="match status" value="1"/>
</dbReference>
<proteinExistence type="predicted"/>
<keyword evidence="1 3" id="KW-0808">Transferase</keyword>
<protein>
    <submittedName>
        <fullName evidence="3">Glycosyltransferase WbuB</fullName>
    </submittedName>
</protein>
<evidence type="ECO:0000256" key="1">
    <source>
        <dbReference type="ARBA" id="ARBA00022679"/>
    </source>
</evidence>
<dbReference type="SUPFAM" id="SSF53756">
    <property type="entry name" value="UDP-Glycosyltransferase/glycogen phosphorylase"/>
    <property type="match status" value="1"/>
</dbReference>
<dbReference type="EMBL" id="SOPW01000018">
    <property type="protein sequence ID" value="TFB14170.1"/>
    <property type="molecule type" value="Genomic_DNA"/>
</dbReference>
<evidence type="ECO:0000259" key="2">
    <source>
        <dbReference type="Pfam" id="PF00534"/>
    </source>
</evidence>
<reference evidence="3 4" key="1">
    <citation type="submission" date="2019-03" db="EMBL/GenBank/DDBJ databases">
        <authorList>
            <person name="He R.-H."/>
        </authorList>
    </citation>
    <scope>NUCLEOTIDE SEQUENCE [LARGE SCALE GENOMIC DNA]</scope>
    <source>
        <strain evidence="4">SH 714</strain>
    </source>
</reference>
<dbReference type="AlphaFoldDB" id="A0A4Y8IE22"/>
<dbReference type="GO" id="GO:0016757">
    <property type="term" value="F:glycosyltransferase activity"/>
    <property type="evidence" value="ECO:0007669"/>
    <property type="project" value="InterPro"/>
</dbReference>
<dbReference type="Proteomes" id="UP000297975">
    <property type="component" value="Unassembled WGS sequence"/>
</dbReference>
<feature type="domain" description="Glycosyl transferase family 1" evidence="2">
    <location>
        <begin position="213"/>
        <end position="383"/>
    </location>
</feature>
<dbReference type="Pfam" id="PF00534">
    <property type="entry name" value="Glycos_transf_1"/>
    <property type="match status" value="1"/>
</dbReference>
<keyword evidence="4" id="KW-1185">Reference proteome</keyword>
<dbReference type="InterPro" id="IPR001296">
    <property type="entry name" value="Glyco_trans_1"/>
</dbReference>
<comment type="caution">
    <text evidence="3">The sequence shown here is derived from an EMBL/GenBank/DDBJ whole genome shotgun (WGS) entry which is preliminary data.</text>
</comment>
<accession>A0A4Y8IE22</accession>
<name>A0A4Y8IE22_9BACI</name>
<dbReference type="OrthoDB" id="9811902at2"/>
<sequence>MNVLFLMLNYPYDQKREHMYKDLSRKFAEEGHNVNVAALLEDRYGDNTFVQDEGNHKILWIKAGNYFGVNKFKKGFTALMLPFYFNNAINKHFKGIDFDLVIYPTPAITLYYTVRKLKKKFSNAKYLLVVKDIFPQNAVDIGLMSKGIVYKIFRNIEKKIYNISDYLGCMSQQNINYLKQYKNIRPNKFFILENWSTIYKVSKLYETEKKYVREKYNISNKFVCTFGGNISPANELEFLIDLADKLQRNNVNDVKFLIIGKGIAKRKIENIIQKKQLKNVEMFDFVPTEEYDQLLKLSDIGLVNLNRNYTIPNIPSKTLNLMRLGKPVLAATDSNTDYNVLITEEANCGLWCETGDLDTYYSNFMLLKESAELRETLSENARDYFERNLTTDKAYQNIMGKVGE</sequence>
<gene>
    <name evidence="3" type="ORF">E3U55_14065</name>
</gene>
<dbReference type="GO" id="GO:0009103">
    <property type="term" value="P:lipopolysaccharide biosynthetic process"/>
    <property type="evidence" value="ECO:0007669"/>
    <property type="project" value="TreeGrafter"/>
</dbReference>
<dbReference type="PANTHER" id="PTHR46401">
    <property type="entry name" value="GLYCOSYLTRANSFERASE WBBK-RELATED"/>
    <property type="match status" value="1"/>
</dbReference>